<evidence type="ECO:0000259" key="9">
    <source>
        <dbReference type="Pfam" id="PF17657"/>
    </source>
</evidence>
<keyword evidence="3" id="KW-0548">Nucleotidyltransferase</keyword>
<reference evidence="10" key="1">
    <citation type="submission" date="2013-04" db="EMBL/GenBank/DDBJ databases">
        <title>The genome sequencing project of 58 acetic acid bacteria.</title>
        <authorList>
            <person name="Okamoto-Kainuma A."/>
            <person name="Ishikawa M."/>
            <person name="Umino S."/>
            <person name="Koizumi Y."/>
            <person name="Shiwa Y."/>
            <person name="Yoshikawa H."/>
            <person name="Matsutani M."/>
            <person name="Matsushita K."/>
        </authorList>
    </citation>
    <scope>NUCLEOTIDE SEQUENCE</scope>
    <source>
        <strain evidence="10">DSM 14337</strain>
    </source>
</reference>
<comment type="caution">
    <text evidence="10">The sequence shown here is derived from an EMBL/GenBank/DDBJ whole genome shotgun (WGS) entry which is preliminary data.</text>
</comment>
<comment type="catalytic activity">
    <reaction evidence="6">
        <text>DNA(n) + a 2'-deoxyribonucleoside 5'-triphosphate = DNA(n+1) + diphosphate</text>
        <dbReference type="Rhea" id="RHEA:22508"/>
        <dbReference type="Rhea" id="RHEA-COMP:17339"/>
        <dbReference type="Rhea" id="RHEA-COMP:17340"/>
        <dbReference type="ChEBI" id="CHEBI:33019"/>
        <dbReference type="ChEBI" id="CHEBI:61560"/>
        <dbReference type="ChEBI" id="CHEBI:173112"/>
        <dbReference type="EC" id="2.7.7.7"/>
    </reaction>
</comment>
<dbReference type="Pfam" id="PF07733">
    <property type="entry name" value="DNA_pol3_alpha"/>
    <property type="match status" value="1"/>
</dbReference>
<keyword evidence="11" id="KW-1185">Reference proteome</keyword>
<evidence type="ECO:0000256" key="6">
    <source>
        <dbReference type="ARBA" id="ARBA00049244"/>
    </source>
</evidence>
<organism evidence="10 11">
    <name type="scientific">Acetobacter malorum DSM 14337</name>
    <dbReference type="NCBI Taxonomy" id="1307910"/>
    <lineage>
        <taxon>Bacteria</taxon>
        <taxon>Pseudomonadati</taxon>
        <taxon>Pseudomonadota</taxon>
        <taxon>Alphaproteobacteria</taxon>
        <taxon>Acetobacterales</taxon>
        <taxon>Acetobacteraceae</taxon>
        <taxon>Acetobacter</taxon>
    </lineage>
</organism>
<keyword evidence="4" id="KW-0235">DNA replication</keyword>
<dbReference type="NCBIfam" id="TIGR00594">
    <property type="entry name" value="polc"/>
    <property type="match status" value="1"/>
</dbReference>
<evidence type="ECO:0000256" key="3">
    <source>
        <dbReference type="ARBA" id="ARBA00022695"/>
    </source>
</evidence>
<dbReference type="EMBL" id="BAPF01000057">
    <property type="protein sequence ID" value="GBQ86033.1"/>
    <property type="molecule type" value="Genomic_DNA"/>
</dbReference>
<dbReference type="InterPro" id="IPR029460">
    <property type="entry name" value="DNAPol_HHH"/>
</dbReference>
<evidence type="ECO:0000256" key="5">
    <source>
        <dbReference type="ARBA" id="ARBA00022932"/>
    </source>
</evidence>
<proteinExistence type="predicted"/>
<dbReference type="Pfam" id="PF17657">
    <property type="entry name" value="DNA_pol3_finger"/>
    <property type="match status" value="1"/>
</dbReference>
<feature type="domain" description="Bacterial DNA polymerase III alpha subunit NTPase" evidence="7">
    <location>
        <begin position="36"/>
        <end position="313"/>
    </location>
</feature>
<keyword evidence="5" id="KW-0239">DNA-directed DNA polymerase</keyword>
<evidence type="ECO:0000259" key="8">
    <source>
        <dbReference type="Pfam" id="PF14579"/>
    </source>
</evidence>
<dbReference type="Gene3D" id="1.10.150.870">
    <property type="match status" value="1"/>
</dbReference>
<evidence type="ECO:0000256" key="4">
    <source>
        <dbReference type="ARBA" id="ARBA00022705"/>
    </source>
</evidence>
<feature type="domain" description="DNA polymerase helix-hairpin-helix motif" evidence="8">
    <location>
        <begin position="561"/>
        <end position="657"/>
    </location>
</feature>
<dbReference type="Gene3D" id="1.10.10.1600">
    <property type="entry name" value="Bacterial DNA polymerase III alpha subunit, thumb domain"/>
    <property type="match status" value="1"/>
</dbReference>
<evidence type="ECO:0000256" key="1">
    <source>
        <dbReference type="ARBA" id="ARBA00012417"/>
    </source>
</evidence>
<dbReference type="Proteomes" id="UP001065047">
    <property type="component" value="Unassembled WGS sequence"/>
</dbReference>
<dbReference type="InterPro" id="IPR041931">
    <property type="entry name" value="DNA_pol3_alpha_thumb_dom"/>
</dbReference>
<dbReference type="Pfam" id="PF14579">
    <property type="entry name" value="HHH_6"/>
    <property type="match status" value="1"/>
</dbReference>
<evidence type="ECO:0000259" key="7">
    <source>
        <dbReference type="Pfam" id="PF07733"/>
    </source>
</evidence>
<evidence type="ECO:0000313" key="11">
    <source>
        <dbReference type="Proteomes" id="UP001065047"/>
    </source>
</evidence>
<dbReference type="InterPro" id="IPR004805">
    <property type="entry name" value="DnaE2/DnaE/PolC"/>
</dbReference>
<dbReference type="PANTHER" id="PTHR32294">
    <property type="entry name" value="DNA POLYMERASE III SUBUNIT ALPHA"/>
    <property type="match status" value="1"/>
</dbReference>
<dbReference type="InterPro" id="IPR040982">
    <property type="entry name" value="DNA_pol3_finger"/>
</dbReference>
<name>A0ABQ0Q0D0_9PROT</name>
<keyword evidence="2" id="KW-0808">Transferase</keyword>
<gene>
    <name evidence="10" type="ORF">AA14337_3224</name>
</gene>
<sequence length="951" mass="104747">MANTLSIAQRCAFAVQKDKPTLPAFPVPEGETEEDHLRNQSVGGLQDRLVRLGLSKEEEGKYYSRLDYELSIINKMGFPGYFLIVADFIQWARSQDIPVGPGRGSGAGSIVAWALTITDINPLEFGLLFERFLNPERVSMPDFDIDFCQDRREEVRSYIAQRYGEERVGMITTYGKIKGRTALQDAQRVLFHETFGQAAFGLMKSIKDVLPLDPNKKPESMRLLDAYNADSTFREKVNSDPMGPILCRMAGKIEGLVRNRGAHAAGAVIGNKALTEITPVQFDSGSGQNGFLVCDYNMKGVEGVGLVKFDLLGLVTLTIIHRAITYIDKMHGVKIDVQAIPRDDKGVFEMLSQGHSSAVFQFEGGGMRDCLMKVKPERLEDLIAIVALYRPGPMKYIPAYISGKEGVPYETPGGDRCKPILDETYGIMVYQEQVMAVAQEVAGYSLGSADLLRRAMGKKIASEMEKQKHTFIYGDTTSVPPIPGAIARGMTEEAAIQLFKDIEPFADYGFNKSHAAAYAWISYITAWLKFHYPAEFLSAQISYYDKAEKRAVVKDELDRLGVRMLPPDVNKSFAQFQPEFDGESFKGVAVRFGLAAVKGVTDENGAIRDLVAERDKNGEFKDLPDFMERIGHRSKSDQISGLVACGGFDSLWPVRSQAEEILMWLMKDRGLKERKKAASGDMFQAAGVDASVAIPARLQTISEWGNRADREFAAVGFYFGRHPLDRYLKRMIKGGVRRRASFIEWMKSNGRGRLNGRRLAVMVDDVKRAKSRNGTDYISATLSEKSDTYRANCFAAATVLASVMKTLEGAKTSRVPVVIEASITWDGESSSQVINAAWTASDFLEGVRGDLTIIVDTSQIPPDAALLMSAGEGDNLTQIGLKNIISRIEKALSPHSHESGSLIHIDASGAEEGQGETISLSGRYAVSNATEGAIRSMPGVIDIQDSLDLVD</sequence>
<evidence type="ECO:0000313" key="10">
    <source>
        <dbReference type="EMBL" id="GBQ86033.1"/>
    </source>
</evidence>
<protein>
    <recommendedName>
        <fullName evidence="1">DNA-directed DNA polymerase</fullName>
        <ecNumber evidence="1">2.7.7.7</ecNumber>
    </recommendedName>
</protein>
<dbReference type="InterPro" id="IPR011708">
    <property type="entry name" value="DNA_pol3_alpha_NTPase_dom"/>
</dbReference>
<dbReference type="EC" id="2.7.7.7" evidence="1"/>
<dbReference type="PANTHER" id="PTHR32294:SF0">
    <property type="entry name" value="DNA POLYMERASE III SUBUNIT ALPHA"/>
    <property type="match status" value="1"/>
</dbReference>
<evidence type="ECO:0000256" key="2">
    <source>
        <dbReference type="ARBA" id="ARBA00022679"/>
    </source>
</evidence>
<feature type="domain" description="DNA polymerase III alpha subunit finger" evidence="9">
    <location>
        <begin position="316"/>
        <end position="474"/>
    </location>
</feature>
<accession>A0ABQ0Q0D0</accession>